<evidence type="ECO:0000313" key="6">
    <source>
        <dbReference type="Proteomes" id="UP000031271"/>
    </source>
</evidence>
<keyword evidence="7" id="KW-1185">Reference proteome</keyword>
<dbReference type="GeneID" id="77259970"/>
<dbReference type="RefSeq" id="WP_041105411.1">
    <property type="nucleotide sequence ID" value="NZ_CP007511.1"/>
</dbReference>
<evidence type="ECO:0000313" key="4">
    <source>
        <dbReference type="EMBL" id="AJE15100.1"/>
    </source>
</evidence>
<dbReference type="KEGG" id="pbm:CL52_08560"/>
<feature type="transmembrane region" description="Helical" evidence="1">
    <location>
        <begin position="443"/>
        <end position="460"/>
    </location>
</feature>
<evidence type="ECO:0000259" key="3">
    <source>
        <dbReference type="Pfam" id="PF14402"/>
    </source>
</evidence>
<dbReference type="AlphaFoldDB" id="A0A8D4C2G7"/>
<reference evidence="4 6" key="3">
    <citation type="journal article" name="Genome Announc.">
        <title>Complete Genome Sequence of Pseudomonas balearica DSM 6083T.</title>
        <authorList>
            <person name="Bennasar-Figueras A."/>
            <person name="Salva-Serra F."/>
            <person name="Jaen-Luchoro D."/>
            <person name="Segui C."/>
            <person name="Aliaga F."/>
            <person name="Busquets A."/>
            <person name="Gomila M."/>
            <person name="Moore E.R."/>
            <person name="Lalucat J."/>
        </authorList>
    </citation>
    <scope>NUCLEOTIDE SEQUENCE [LARGE SCALE GENOMIC DNA]</scope>
    <source>
        <strain evidence="6">DSM 6083</strain>
        <strain evidence="4">DSM6083</strain>
    </source>
</reference>
<dbReference type="Proteomes" id="UP000182276">
    <property type="component" value="Unassembled WGS sequence"/>
</dbReference>
<proteinExistence type="predicted"/>
<dbReference type="Proteomes" id="UP000031271">
    <property type="component" value="Chromosome"/>
</dbReference>
<feature type="transmembrane region" description="Helical" evidence="1">
    <location>
        <begin position="6"/>
        <end position="28"/>
    </location>
</feature>
<feature type="transmembrane region" description="Helical" evidence="1">
    <location>
        <begin position="384"/>
        <end position="406"/>
    </location>
</feature>
<protein>
    <submittedName>
        <fullName evidence="5">Inactive transglutaminase fused to 7 transmembrane helices</fullName>
    </submittedName>
    <submittedName>
        <fullName evidence="4">Membrane protein</fullName>
    </submittedName>
</protein>
<dbReference type="Pfam" id="PF14400">
    <property type="entry name" value="Transglut_i_TM"/>
    <property type="match status" value="1"/>
</dbReference>
<feature type="transmembrane region" description="Helical" evidence="1">
    <location>
        <begin position="315"/>
        <end position="333"/>
    </location>
</feature>
<keyword evidence="1 5" id="KW-0812">Transmembrane</keyword>
<evidence type="ECO:0000313" key="7">
    <source>
        <dbReference type="Proteomes" id="UP000182276"/>
    </source>
</evidence>
<feature type="domain" description="Inactive transglutaminase fused to 7 transmembrane helices" evidence="2">
    <location>
        <begin position="25"/>
        <end position="184"/>
    </location>
</feature>
<evidence type="ECO:0000256" key="1">
    <source>
        <dbReference type="SAM" id="Phobius"/>
    </source>
</evidence>
<dbReference type="Pfam" id="PF14402">
    <property type="entry name" value="7TM_transglut"/>
    <property type="match status" value="1"/>
</dbReference>
<dbReference type="EMBL" id="CP007511">
    <property type="protein sequence ID" value="AJE15100.1"/>
    <property type="molecule type" value="Genomic_DNA"/>
</dbReference>
<name>A0A8D4C2G7_9GAMM</name>
<feature type="transmembrane region" description="Helical" evidence="1">
    <location>
        <begin position="412"/>
        <end position="431"/>
    </location>
</feature>
<dbReference type="InterPro" id="IPR025840">
    <property type="entry name" value="7TM_transglut"/>
</dbReference>
<keyword evidence="1" id="KW-1133">Transmembrane helix</keyword>
<organism evidence="4 6">
    <name type="scientific">Stutzerimonas balearica DSM 6083</name>
    <dbReference type="NCBI Taxonomy" id="1123016"/>
    <lineage>
        <taxon>Bacteria</taxon>
        <taxon>Pseudomonadati</taxon>
        <taxon>Pseudomonadota</taxon>
        <taxon>Gammaproteobacteria</taxon>
        <taxon>Pseudomonadales</taxon>
        <taxon>Pseudomonadaceae</taxon>
        <taxon>Stutzerimonas</taxon>
    </lineage>
</organism>
<feature type="domain" description="7 transmembrane helices usually fused to an inactive transglutaminase" evidence="3">
    <location>
        <begin position="259"/>
        <end position="504"/>
    </location>
</feature>
<evidence type="ECO:0000313" key="5">
    <source>
        <dbReference type="EMBL" id="SDM22918.1"/>
    </source>
</evidence>
<reference evidence="6" key="1">
    <citation type="submission" date="2014-03" db="EMBL/GenBank/DDBJ databases">
        <title>Complete genome of Pseudomonas balearica DSM 6083T, a sewage water isolate from an enrichment with 2-methylnaphthalene.</title>
        <authorList>
            <person name="Salva-Serra F."/>
            <person name="Jaen-Luchoro D."/>
            <person name="Busquets A."/>
            <person name="Pena A."/>
            <person name="Gomila M."/>
            <person name="Bosch R."/>
            <person name="Nogales B."/>
            <person name="Garcia-Valdes E."/>
            <person name="Lalucat J."/>
            <person name="Bennasar A."/>
        </authorList>
    </citation>
    <scope>NUCLEOTIDE SEQUENCE [LARGE SCALE GENOMIC DNA]</scope>
    <source>
        <strain evidence="6">DSM 6083</strain>
    </source>
</reference>
<keyword evidence="1" id="KW-0472">Membrane</keyword>
<accession>A0A8D4C2G7</accession>
<gene>
    <name evidence="4" type="ORF">CL52_08560</name>
    <name evidence="5" type="ORF">SAMN05660875_103144</name>
</gene>
<feature type="transmembrane region" description="Helical" evidence="1">
    <location>
        <begin position="466"/>
        <end position="486"/>
    </location>
</feature>
<dbReference type="InterPro" id="IPR025838">
    <property type="entry name" value="Transglut_i_TM"/>
</dbReference>
<reference evidence="5 7" key="2">
    <citation type="submission" date="2016-10" db="EMBL/GenBank/DDBJ databases">
        <authorList>
            <person name="Varghese N."/>
            <person name="Submissions S."/>
        </authorList>
    </citation>
    <scope>NUCLEOTIDE SEQUENCE [LARGE SCALE GENOMIC DNA]</scope>
    <source>
        <strain evidence="5 7">DSM 6083</strain>
    </source>
</reference>
<feature type="transmembrane region" description="Helical" evidence="1">
    <location>
        <begin position="353"/>
        <end position="372"/>
    </location>
</feature>
<evidence type="ECO:0000259" key="2">
    <source>
        <dbReference type="Pfam" id="PF14400"/>
    </source>
</evidence>
<dbReference type="EMBL" id="FNHO01000003">
    <property type="protein sequence ID" value="SDM22918.1"/>
    <property type="molecule type" value="Genomic_DNA"/>
</dbReference>
<sequence length="507" mass="56977">MRSLTLHLKVLIFVLVALGISITAYQIFVLGIPVTEDETDDLWNIDAKVEFVASPREPVKLQMFVPPLNQEFVSLNESFISNNYGVSVNRVDGNRRVTWSARRASGKQTLYYRLVLTKRYSGEQTKATGPIFRDSLPVEGAEKIAAEALLSPIRQHSADVETFISEAIKRVNNVEDDNVKLLLGGDASTANKASVIELLLSIAHVPMERVHTIRLSVEQQTPELWLRSFNGDRWLYFNPETGEQGLPKDRLVWWTGNDPLMNLEGGRNPQITFTLNNSEMNAIRLAKLTDENTDADFLEYSLYGLPLQTQQTYQIMIMIPIGVLVILILRNLGGLQTLGTFTPVLIALAFRETQLGFGIVLFTIITALGLSLRSYLEHLKLQMLPRLSVVLTFVVVLIAVISLFSHKLGLERGLSVALFPMVILTMTIERLSITWEERGGGHAFKVAVGTIIAATLAYLLMSLEQLTYFIFTFPAVLLIMVGFMLAMGRYRGYRLTELFRFKAFLKD</sequence>